<keyword evidence="3" id="KW-1185">Reference proteome</keyword>
<reference evidence="2 3" key="1">
    <citation type="submission" date="2018-12" db="EMBL/GenBank/DDBJ databases">
        <title>Draft genome sequence of Xylaria grammica IHI A82.</title>
        <authorList>
            <person name="Buettner E."/>
            <person name="Kellner H."/>
        </authorList>
    </citation>
    <scope>NUCLEOTIDE SEQUENCE [LARGE SCALE GENOMIC DNA]</scope>
    <source>
        <strain evidence="2 3">IHI A82</strain>
    </source>
</reference>
<feature type="chain" id="PRO_5019008449" evidence="1">
    <location>
        <begin position="20"/>
        <end position="90"/>
    </location>
</feature>
<proteinExistence type="predicted"/>
<evidence type="ECO:0000256" key="1">
    <source>
        <dbReference type="SAM" id="SignalP"/>
    </source>
</evidence>
<keyword evidence="1" id="KW-0732">Signal</keyword>
<dbReference type="EMBL" id="RYZI01000006">
    <property type="protein sequence ID" value="RWA14585.1"/>
    <property type="molecule type" value="Genomic_DNA"/>
</dbReference>
<comment type="caution">
    <text evidence="2">The sequence shown here is derived from an EMBL/GenBank/DDBJ whole genome shotgun (WGS) entry which is preliminary data.</text>
</comment>
<evidence type="ECO:0000313" key="2">
    <source>
        <dbReference type="EMBL" id="RWA14585.1"/>
    </source>
</evidence>
<name>A0A439DJJ6_9PEZI</name>
<accession>A0A439DJJ6</accession>
<dbReference type="AlphaFoldDB" id="A0A439DJJ6"/>
<feature type="signal peptide" evidence="1">
    <location>
        <begin position="1"/>
        <end position="19"/>
    </location>
</feature>
<organism evidence="2 3">
    <name type="scientific">Xylaria grammica</name>
    <dbReference type="NCBI Taxonomy" id="363999"/>
    <lineage>
        <taxon>Eukaryota</taxon>
        <taxon>Fungi</taxon>
        <taxon>Dikarya</taxon>
        <taxon>Ascomycota</taxon>
        <taxon>Pezizomycotina</taxon>
        <taxon>Sordariomycetes</taxon>
        <taxon>Xylariomycetidae</taxon>
        <taxon>Xylariales</taxon>
        <taxon>Xylariaceae</taxon>
        <taxon>Xylaria</taxon>
    </lineage>
</organism>
<dbReference type="Proteomes" id="UP000286045">
    <property type="component" value="Unassembled WGS sequence"/>
</dbReference>
<gene>
    <name evidence="2" type="ORF">EKO27_g494</name>
</gene>
<protein>
    <submittedName>
        <fullName evidence="2">Uncharacterized protein</fullName>
    </submittedName>
</protein>
<sequence>MHTFKFIFALAAIVGFVAAAPIAKPDAEATEDPQLYIDVRFLVADEKAKREQAGPGLYTDSRYLVKDNVERKEAPPQIYGGTKNVANEKA</sequence>
<evidence type="ECO:0000313" key="3">
    <source>
        <dbReference type="Proteomes" id="UP000286045"/>
    </source>
</evidence>